<evidence type="ECO:0000256" key="9">
    <source>
        <dbReference type="ARBA" id="ARBA00022722"/>
    </source>
</evidence>
<feature type="binding site" evidence="14 15">
    <location>
        <position position="169"/>
    </location>
    <ligand>
        <name>a divalent metal cation</name>
        <dbReference type="ChEBI" id="CHEBI:60240"/>
    </ligand>
</feature>
<evidence type="ECO:0000256" key="7">
    <source>
        <dbReference type="ARBA" id="ARBA00019179"/>
    </source>
</evidence>
<sequence length="262" mass="29274">MSNSIATIRERLNEITSENDPFFQLCLQDERKGVEKLLQSTRRKWEKEAKLIAKLEEMKQYEADLFQQGYQYIVGVDEVGRGPLAGPVVAAAVILPADFSIVGINDSKQLSEAKRDALFETIKAEAIAIGVGIIEHDVIDQVNIYEATKLAMREALDQLVPKPDFVLIDAMPLKYMEAELSLIKGDTKSISIAAASIIAKVTRDRLMQMYDEKYPGYDFANNMGYGTKNHLTGLDSIGICPIHRLSFSPVKEAKLNFDSLKQ</sequence>
<reference evidence="18 19" key="1">
    <citation type="submission" date="2020-03" db="EMBL/GenBank/DDBJ databases">
        <title>Soil Listeria distribution.</title>
        <authorList>
            <person name="Liao J."/>
            <person name="Wiedmann M."/>
        </authorList>
    </citation>
    <scope>NUCLEOTIDE SEQUENCE [LARGE SCALE GENOMIC DNA]</scope>
    <source>
        <strain evidence="18 19">FSL L7-0504</strain>
    </source>
</reference>
<comment type="cofactor">
    <cofactor evidence="14 15">
        <name>Mn(2+)</name>
        <dbReference type="ChEBI" id="CHEBI:29035"/>
    </cofactor>
    <cofactor evidence="14 15">
        <name>Mg(2+)</name>
        <dbReference type="ChEBI" id="CHEBI:18420"/>
    </cofactor>
    <text evidence="14 15">Manganese or magnesium. Binds 1 divalent metal ion per monomer in the absence of substrate. May bind a second metal ion after substrate binding.</text>
</comment>
<proteinExistence type="inferred from homology"/>
<dbReference type="AlphaFoldDB" id="A0A842CIL7"/>
<evidence type="ECO:0000256" key="15">
    <source>
        <dbReference type="PROSITE-ProRule" id="PRU01319"/>
    </source>
</evidence>
<organism evidence="18 19">
    <name type="scientific">Listeria marthii</name>
    <dbReference type="NCBI Taxonomy" id="529731"/>
    <lineage>
        <taxon>Bacteria</taxon>
        <taxon>Bacillati</taxon>
        <taxon>Bacillota</taxon>
        <taxon>Bacilli</taxon>
        <taxon>Bacillales</taxon>
        <taxon>Listeriaceae</taxon>
        <taxon>Listeria</taxon>
    </lineage>
</organism>
<dbReference type="PANTHER" id="PTHR10954">
    <property type="entry name" value="RIBONUCLEASE H2 SUBUNIT A"/>
    <property type="match status" value="1"/>
</dbReference>
<dbReference type="HAMAP" id="MF_00052_B">
    <property type="entry name" value="RNase_HII_B"/>
    <property type="match status" value="1"/>
</dbReference>
<keyword evidence="10 14" id="KW-0479">Metal-binding</keyword>
<dbReference type="InterPro" id="IPR024567">
    <property type="entry name" value="RNase_HII/HIII_dom"/>
</dbReference>
<dbReference type="InterPro" id="IPR012337">
    <property type="entry name" value="RNaseH-like_sf"/>
</dbReference>
<dbReference type="GO" id="GO:0030145">
    <property type="term" value="F:manganese ion binding"/>
    <property type="evidence" value="ECO:0007669"/>
    <property type="project" value="UniProtKB-UniRule"/>
</dbReference>
<comment type="cofactor">
    <cofactor evidence="2">
        <name>Mg(2+)</name>
        <dbReference type="ChEBI" id="CHEBI:18420"/>
    </cofactor>
</comment>
<feature type="binding site" evidence="14 15">
    <location>
        <position position="77"/>
    </location>
    <ligand>
        <name>a divalent metal cation</name>
        <dbReference type="ChEBI" id="CHEBI:60240"/>
    </ligand>
</feature>
<dbReference type="NCBIfam" id="NF000594">
    <property type="entry name" value="PRK00015.1-1"/>
    <property type="match status" value="1"/>
</dbReference>
<evidence type="ECO:0000313" key="19">
    <source>
        <dbReference type="Proteomes" id="UP000580683"/>
    </source>
</evidence>
<evidence type="ECO:0000256" key="3">
    <source>
        <dbReference type="ARBA" id="ARBA00004065"/>
    </source>
</evidence>
<evidence type="ECO:0000256" key="8">
    <source>
        <dbReference type="ARBA" id="ARBA00022490"/>
    </source>
</evidence>
<dbReference type="SUPFAM" id="SSF53098">
    <property type="entry name" value="Ribonuclease H-like"/>
    <property type="match status" value="1"/>
</dbReference>
<dbReference type="InterPro" id="IPR001352">
    <property type="entry name" value="RNase_HII/HIII"/>
</dbReference>
<evidence type="ECO:0000256" key="11">
    <source>
        <dbReference type="ARBA" id="ARBA00022759"/>
    </source>
</evidence>
<dbReference type="PANTHER" id="PTHR10954:SF18">
    <property type="entry name" value="RIBONUCLEASE HII"/>
    <property type="match status" value="1"/>
</dbReference>
<keyword evidence="9 14" id="KW-0540">Nuclease</keyword>
<evidence type="ECO:0000256" key="13">
    <source>
        <dbReference type="ARBA" id="ARBA00023211"/>
    </source>
</evidence>
<comment type="caution">
    <text evidence="18">The sequence shown here is derived from an EMBL/GenBank/DDBJ whole genome shotgun (WGS) entry which is preliminary data.</text>
</comment>
<evidence type="ECO:0000256" key="12">
    <source>
        <dbReference type="ARBA" id="ARBA00022801"/>
    </source>
</evidence>
<dbReference type="EC" id="3.1.26.4" evidence="6 14"/>
<dbReference type="EMBL" id="JAASWI010000002">
    <property type="protein sequence ID" value="MBC1978187.1"/>
    <property type="molecule type" value="Genomic_DNA"/>
</dbReference>
<protein>
    <recommendedName>
        <fullName evidence="7 14">Ribonuclease HII</fullName>
        <shortName evidence="14">RNase HII</shortName>
        <ecNumber evidence="6 14">3.1.26.4</ecNumber>
    </recommendedName>
</protein>
<evidence type="ECO:0000256" key="4">
    <source>
        <dbReference type="ARBA" id="ARBA00004496"/>
    </source>
</evidence>
<keyword evidence="11 14" id="KW-0255">Endonuclease</keyword>
<evidence type="ECO:0000259" key="17">
    <source>
        <dbReference type="PROSITE" id="PS51975"/>
    </source>
</evidence>
<comment type="catalytic activity">
    <reaction evidence="1 14 15 16">
        <text>Endonucleolytic cleavage to 5'-phosphomonoester.</text>
        <dbReference type="EC" id="3.1.26.4"/>
    </reaction>
</comment>
<dbReference type="InterPro" id="IPR036397">
    <property type="entry name" value="RNaseH_sf"/>
</dbReference>
<evidence type="ECO:0000256" key="10">
    <source>
        <dbReference type="ARBA" id="ARBA00022723"/>
    </source>
</evidence>
<evidence type="ECO:0000256" key="16">
    <source>
        <dbReference type="RuleBase" id="RU003515"/>
    </source>
</evidence>
<dbReference type="GO" id="GO:0006298">
    <property type="term" value="P:mismatch repair"/>
    <property type="evidence" value="ECO:0007669"/>
    <property type="project" value="TreeGrafter"/>
</dbReference>
<feature type="domain" description="RNase H type-2" evidence="17">
    <location>
        <begin position="71"/>
        <end position="259"/>
    </location>
</feature>
<comment type="function">
    <text evidence="3 14 16">Endonuclease that specifically degrades the RNA of RNA-DNA hybrids.</text>
</comment>
<keyword evidence="8 14" id="KW-0963">Cytoplasm</keyword>
<dbReference type="FunFam" id="3.30.420.10:FF:000006">
    <property type="entry name" value="Ribonuclease HII"/>
    <property type="match status" value="1"/>
</dbReference>
<dbReference type="RefSeq" id="WP_185529980.1">
    <property type="nucleotide sequence ID" value="NZ_JAASWI010000002.1"/>
</dbReference>
<dbReference type="Pfam" id="PF01351">
    <property type="entry name" value="RNase_HII"/>
    <property type="match status" value="1"/>
</dbReference>
<feature type="binding site" evidence="14 15">
    <location>
        <position position="78"/>
    </location>
    <ligand>
        <name>a divalent metal cation</name>
        <dbReference type="ChEBI" id="CHEBI:60240"/>
    </ligand>
</feature>
<accession>A0A842CIL7</accession>
<dbReference type="GO" id="GO:0004523">
    <property type="term" value="F:RNA-DNA hybrid ribonuclease activity"/>
    <property type="evidence" value="ECO:0007669"/>
    <property type="project" value="UniProtKB-UniRule"/>
</dbReference>
<dbReference type="InterPro" id="IPR022898">
    <property type="entry name" value="RNase_HII"/>
</dbReference>
<evidence type="ECO:0000256" key="14">
    <source>
        <dbReference type="HAMAP-Rule" id="MF_00052"/>
    </source>
</evidence>
<evidence type="ECO:0000313" key="18">
    <source>
        <dbReference type="EMBL" id="MBC1978187.1"/>
    </source>
</evidence>
<dbReference type="Proteomes" id="UP000580683">
    <property type="component" value="Unassembled WGS sequence"/>
</dbReference>
<evidence type="ECO:0000256" key="1">
    <source>
        <dbReference type="ARBA" id="ARBA00000077"/>
    </source>
</evidence>
<dbReference type="NCBIfam" id="NF000595">
    <property type="entry name" value="PRK00015.1-3"/>
    <property type="match status" value="1"/>
</dbReference>
<name>A0A842CIL7_9LIST</name>
<evidence type="ECO:0000256" key="5">
    <source>
        <dbReference type="ARBA" id="ARBA00007383"/>
    </source>
</evidence>
<keyword evidence="13 14" id="KW-0464">Manganese</keyword>
<keyword evidence="12 14" id="KW-0378">Hydrolase</keyword>
<dbReference type="GO" id="GO:0005737">
    <property type="term" value="C:cytoplasm"/>
    <property type="evidence" value="ECO:0007669"/>
    <property type="project" value="UniProtKB-SubCell"/>
</dbReference>
<dbReference type="GO" id="GO:0043137">
    <property type="term" value="P:DNA replication, removal of RNA primer"/>
    <property type="evidence" value="ECO:0007669"/>
    <property type="project" value="TreeGrafter"/>
</dbReference>
<dbReference type="GO" id="GO:0032299">
    <property type="term" value="C:ribonuclease H2 complex"/>
    <property type="evidence" value="ECO:0007669"/>
    <property type="project" value="TreeGrafter"/>
</dbReference>
<evidence type="ECO:0000256" key="6">
    <source>
        <dbReference type="ARBA" id="ARBA00012180"/>
    </source>
</evidence>
<dbReference type="PROSITE" id="PS51975">
    <property type="entry name" value="RNASE_H_2"/>
    <property type="match status" value="1"/>
</dbReference>
<dbReference type="CDD" id="cd07182">
    <property type="entry name" value="RNase_HII_bacteria_HII_like"/>
    <property type="match status" value="1"/>
</dbReference>
<gene>
    <name evidence="14" type="primary">rnhB</name>
    <name evidence="18" type="ORF">HCJ63_06850</name>
</gene>
<evidence type="ECO:0000256" key="2">
    <source>
        <dbReference type="ARBA" id="ARBA00001946"/>
    </source>
</evidence>
<comment type="similarity">
    <text evidence="5 14 16">Belongs to the RNase HII family.</text>
</comment>
<comment type="subcellular location">
    <subcellularLocation>
        <location evidence="4 14">Cytoplasm</location>
    </subcellularLocation>
</comment>
<dbReference type="GO" id="GO:0003723">
    <property type="term" value="F:RNA binding"/>
    <property type="evidence" value="ECO:0007669"/>
    <property type="project" value="UniProtKB-UniRule"/>
</dbReference>
<dbReference type="Gene3D" id="3.30.420.10">
    <property type="entry name" value="Ribonuclease H-like superfamily/Ribonuclease H"/>
    <property type="match status" value="1"/>
</dbReference>